<evidence type="ECO:0000256" key="8">
    <source>
        <dbReference type="ARBA" id="ARBA00023315"/>
    </source>
</evidence>
<dbReference type="Pfam" id="PF22953">
    <property type="entry name" value="SpnB_Rossmann"/>
    <property type="match status" value="2"/>
</dbReference>
<feature type="active site" description="Proton donor; for dehydratase activity" evidence="9">
    <location>
        <position position="2936"/>
    </location>
</feature>
<dbReference type="InterPro" id="IPR001227">
    <property type="entry name" value="Ac_transferase_dom_sf"/>
</dbReference>
<dbReference type="SMART" id="SM00825">
    <property type="entry name" value="PKS_KS"/>
    <property type="match status" value="2"/>
</dbReference>
<dbReference type="SMART" id="SM00826">
    <property type="entry name" value="PKS_DH"/>
    <property type="match status" value="2"/>
</dbReference>
<dbReference type="InterPro" id="IPR049552">
    <property type="entry name" value="PKS_DH_N"/>
</dbReference>
<dbReference type="InterPro" id="IPR049551">
    <property type="entry name" value="PKS_DH_C"/>
</dbReference>
<dbReference type="InterPro" id="IPR018201">
    <property type="entry name" value="Ketoacyl_synth_AS"/>
</dbReference>
<dbReference type="InterPro" id="IPR013968">
    <property type="entry name" value="PKS_KR"/>
</dbReference>
<dbReference type="InterPro" id="IPR020841">
    <property type="entry name" value="PKS_Beta-ketoAc_synthase_dom"/>
</dbReference>
<evidence type="ECO:0000256" key="5">
    <source>
        <dbReference type="ARBA" id="ARBA00022679"/>
    </source>
</evidence>
<dbReference type="PROSITE" id="PS52004">
    <property type="entry name" value="KS3_2"/>
    <property type="match status" value="2"/>
</dbReference>
<feature type="active site" description="Proton acceptor; for dehydratase activity" evidence="9">
    <location>
        <position position="2764"/>
    </location>
</feature>
<evidence type="ECO:0000256" key="4">
    <source>
        <dbReference type="ARBA" id="ARBA00022553"/>
    </source>
</evidence>
<dbReference type="SUPFAM" id="SSF51735">
    <property type="entry name" value="NAD(P)-binding Rossmann-fold domains"/>
    <property type="match status" value="4"/>
</dbReference>
<dbReference type="PROSITE" id="PS52019">
    <property type="entry name" value="PKS_MFAS_DH"/>
    <property type="match status" value="2"/>
</dbReference>
<dbReference type="InterPro" id="IPR020807">
    <property type="entry name" value="PKS_DH"/>
</dbReference>
<dbReference type="GO" id="GO:0004315">
    <property type="term" value="F:3-oxoacyl-[acyl-carrier-protein] synthase activity"/>
    <property type="evidence" value="ECO:0007669"/>
    <property type="project" value="InterPro"/>
</dbReference>
<feature type="region of interest" description="Disordered" evidence="10">
    <location>
        <begin position="469"/>
        <end position="490"/>
    </location>
</feature>
<dbReference type="InterPro" id="IPR057326">
    <property type="entry name" value="KR_dom"/>
</dbReference>
<evidence type="ECO:0000256" key="3">
    <source>
        <dbReference type="ARBA" id="ARBA00022450"/>
    </source>
</evidence>
<dbReference type="Gene3D" id="3.40.47.10">
    <property type="match status" value="2"/>
</dbReference>
<evidence type="ECO:0000313" key="14">
    <source>
        <dbReference type="EMBL" id="EME98736.1"/>
    </source>
</evidence>
<dbReference type="Pfam" id="PF00109">
    <property type="entry name" value="ketoacyl-synt"/>
    <property type="match status" value="2"/>
</dbReference>
<dbReference type="SUPFAM" id="SSF47336">
    <property type="entry name" value="ACP-like"/>
    <property type="match status" value="2"/>
</dbReference>
<dbReference type="InterPro" id="IPR016039">
    <property type="entry name" value="Thiolase-like"/>
</dbReference>
<dbReference type="InterPro" id="IPR006162">
    <property type="entry name" value="Ppantetheine_attach_site"/>
</dbReference>
<feature type="domain" description="PKS/mFAS DH" evidence="13">
    <location>
        <begin position="2732"/>
        <end position="3017"/>
    </location>
</feature>
<dbReference type="Pfam" id="PF02801">
    <property type="entry name" value="Ketoacyl-synt_C"/>
    <property type="match status" value="2"/>
</dbReference>
<dbReference type="InterPro" id="IPR036291">
    <property type="entry name" value="NAD(P)-bd_dom_sf"/>
</dbReference>
<comment type="cofactor">
    <cofactor evidence="1">
        <name>pantetheine 4'-phosphate</name>
        <dbReference type="ChEBI" id="CHEBI:47942"/>
    </cofactor>
</comment>
<evidence type="ECO:0000259" key="13">
    <source>
        <dbReference type="PROSITE" id="PS52019"/>
    </source>
</evidence>
<dbReference type="InterPro" id="IPR015083">
    <property type="entry name" value="NorB/c/GfsB-D-like_docking"/>
</dbReference>
<dbReference type="SUPFAM" id="SSF52151">
    <property type="entry name" value="FabD/lysophospholipase-like"/>
    <property type="match status" value="2"/>
</dbReference>
<dbReference type="Proteomes" id="UP000011740">
    <property type="component" value="Unassembled WGS sequence"/>
</dbReference>
<dbReference type="PROSITE" id="PS00012">
    <property type="entry name" value="PHOSPHOPANTETHEINE"/>
    <property type="match status" value="2"/>
</dbReference>
<keyword evidence="6" id="KW-0045">Antibiotic biosynthesis</keyword>
<evidence type="ECO:0000313" key="15">
    <source>
        <dbReference type="Proteomes" id="UP000011740"/>
    </source>
</evidence>
<evidence type="ECO:0000256" key="6">
    <source>
        <dbReference type="ARBA" id="ARBA00023194"/>
    </source>
</evidence>
<feature type="domain" description="PKS/mFAS DH" evidence="13">
    <location>
        <begin position="966"/>
        <end position="1257"/>
    </location>
</feature>
<dbReference type="InterPro" id="IPR020806">
    <property type="entry name" value="PKS_PP-bd"/>
</dbReference>
<dbReference type="PATRIC" id="fig|1223523.3.peg.4085"/>
<name>M3C452_STRM1</name>
<dbReference type="InterPro" id="IPR014030">
    <property type="entry name" value="Ketoacyl_synth_N"/>
</dbReference>
<dbReference type="SMART" id="SM00822">
    <property type="entry name" value="PKS_KR"/>
    <property type="match status" value="2"/>
</dbReference>
<dbReference type="SUPFAM" id="SSF53901">
    <property type="entry name" value="Thiolase-like"/>
    <property type="match status" value="2"/>
</dbReference>
<dbReference type="InterPro" id="IPR032821">
    <property type="entry name" value="PKS_assoc"/>
</dbReference>
<evidence type="ECO:0000256" key="1">
    <source>
        <dbReference type="ARBA" id="ARBA00001957"/>
    </source>
</evidence>
<dbReference type="InterPro" id="IPR014043">
    <property type="entry name" value="Acyl_transferase_dom"/>
</dbReference>
<dbReference type="InterPro" id="IPR055123">
    <property type="entry name" value="SpnB-like_Rossmann"/>
</dbReference>
<dbReference type="STRING" id="1223523.H340_20048"/>
<feature type="region of interest" description="N-terminal hotdog fold" evidence="9">
    <location>
        <begin position="966"/>
        <end position="1095"/>
    </location>
</feature>
<comment type="pathway">
    <text evidence="2">Antibiotic biosynthesis.</text>
</comment>
<accession>M3C452</accession>
<dbReference type="Pfam" id="PF21089">
    <property type="entry name" value="PKS_DH_N"/>
    <property type="match status" value="2"/>
</dbReference>
<dbReference type="GO" id="GO:0033068">
    <property type="term" value="P:macrolide biosynthetic process"/>
    <property type="evidence" value="ECO:0007669"/>
    <property type="project" value="UniProtKB-ARBA"/>
</dbReference>
<evidence type="ECO:0000256" key="2">
    <source>
        <dbReference type="ARBA" id="ARBA00004792"/>
    </source>
</evidence>
<dbReference type="FunFam" id="3.40.47.10:FF:000019">
    <property type="entry name" value="Polyketide synthase type I"/>
    <property type="match status" value="2"/>
</dbReference>
<gene>
    <name evidence="14" type="ORF">H340_20048</name>
</gene>
<evidence type="ECO:0000259" key="12">
    <source>
        <dbReference type="PROSITE" id="PS52004"/>
    </source>
</evidence>
<dbReference type="RefSeq" id="WP_004948599.1">
    <property type="nucleotide sequence ID" value="NZ_AORZ01000068.1"/>
</dbReference>
<keyword evidence="5" id="KW-0808">Transferase</keyword>
<feature type="region of interest" description="C-terminal hotdog fold" evidence="9">
    <location>
        <begin position="1113"/>
        <end position="1257"/>
    </location>
</feature>
<dbReference type="EMBL" id="AORZ01000068">
    <property type="protein sequence ID" value="EME98736.1"/>
    <property type="molecule type" value="Genomic_DNA"/>
</dbReference>
<dbReference type="Gene3D" id="3.30.70.3290">
    <property type="match status" value="2"/>
</dbReference>
<sequence>MTTVDTPVQKIAEALRASLLENERLRRRYDEAAAASAAAVEPVAIVGMSCRFPGDVESPEDLWRLVDAGTDAITAFPGDRNWDLDAVYDPEGQRPHTSYTGQGGFLHRAPEFDAAFFGMSPHEATATDPQQRLLLEVAWEAFERSGIDPQSLAGSRTGVYAGVMATDYPVRVGTVPDGAEGFMVTGTDGSIVSGRISYTLGLEGPAVSIDTACSSSLVALHLAVQALRKGECTLALAGGVTVMSTPRTFVEFSRQRGLALDGRCRAFADAAAGTGWGEGAGMLVLERLSDARRNGRRILAVVRGSALNQDGASNGLTAPNGPSQQRVIRQALADARLGPADVDVVEAHGTGTVLGDPIEAQALMATYGKERPEGRPLWLGSVKSNIGHTQAAAGVAGVIKAVMAMRHGVLPRTLHVDAPSSKVDWEDGTVALLTEPVPWEGGGPRRAAVSSFGLSGTNAHVILEEAPPADPAAAEAAGTGQAGTGAVEDGKAGVKETDAEQTGAREAAAPLPFLLSARGDAALRAQAGRLADRLAADPALRPADVAHSLLTTRAALEHRAVLVADGTEELLAGLRAAAAGEAPDDLVRGTVAGGRSKVVFVFPGQGSQWAGMARELLDSSPAFAERIRQCAAAVGRFVDWDLLAVLRGEPGTPDLERVDVVQPALFAVLVSLAELWRAHGVKPAAVVGHSQGEIAAACVAGALSLEDAARVVTLRSQAIARRLAGPGGMMSVSSPADRVAERLLRWDGRLSVAAVNGPGSVAVSGDSDALDELLTELRAEDVWARRIPVDYASHSAHVESIEAELLEALADIRPRASRIPFYSTVTASRIDTSGLDAAYWYRNLRQTVRFEETTRALLADGHGVFVESSPHPVLSMGVQETADAAGRTVAAVGSLRRQDGGARRFLLSLGEVWAQGVAVDWSVPLAPYAPSWVELPTYPFQRRFYWPRPDASGADVVSAGLDSADHPLLGAVVALAGADGALLTGRIGLDTHPWLADHAAGGAVLLPGTALVELAVRAGDQVGCGRIDELTLTEPLLLPAKGGVQVQVRVGVPGADGRRPVSVHARPLTGAAADGADPEWTAHAEGFLVAEPAPAPEAAWASDAPDVWPPAGATALDVSDLYERLAGQGYGYGPAFQGLRAAWRRGDEVFAEVALPEDARADAARFGLHPALLDAALHAAGLGPFDTAASDGADGGVRLPFSWTGVSLRAVGAQALRVRVSPAGDDAVALRLADMAGAPVASVDALLLRPVAAGALSAAAAPHRDALFRVEWQTAAGAEAAGPVPWALLDEGAGSDAYADLLPSGGPVDGPEPDLLLLPCPPGGGVMDADDVEAVPRRLREVLGTVLEALQRWSAEGRPDSSRLAVVTRGAAGPAGQASSAGSSVDPIGAAVWGLVRAAQAETPDCFVLVDTDGTPESARRLAVAALTSGEPELALREGEMHVPRLVRTTPRPASDEPALTGFEDWGPQDSALITGGTGGLATLLAEHLITHHHITNITLASRQGPNHPGATELVNRLTELGGNITLTACDVSDPTQVTDLLTGIPHLKAIIHTAGVLNDATLTNQTPHHLHTTLTPKADAAWHLHHTTQHLNLPLTHFILYSSAAATLDGAGQANYAAANAFLDALAHHRHTHHLPAQSLAWGLWTQDTGMTSHLSSADVDQMARSGVRGLSAAEGLALFDTAVADGTPVLLPVRLDPAALRERPGGLPPLLSRLVRPAARRATASAATGDGGTLAHQVLRMAAPERERLLLDLVRTQVAGILGHESGDAVEPDRAFKDLGFDSLTSVALRNRLGAAAGVRLPVTLVFDHPTPAALAAYLGSELTGGEAEPQGASPATGARAADEPIAIVGMSCRFPGGVTTPEELWRLLAEGRDGITPFPEDRGWDLETLCDTSGLRPNTSHADTGGFLYDAAEFDAEFFGISPREALGTDPQQRLLLEASWEALERAGINPHTLRGTTTGVFTGIMYHDYASRLTHTPLPEGVDTYLGNGSLGSVASGRISYTLGLEGPAVSIDTACSSSLVALHLAIQALRNGECSLALAGGVSVMFTPETFVDFSRQRNLAPDGRTKAFAGAANGTSLSEGVGMLLVERLSDARRNGHRVLAVVRGSAVNQDGASNGLTAPNGPSQQRVIRQALDNAGLTPIDVQAVEAHGTGTKLGDPIEAQALLATYGKDRAAERPLWLGSVKSNLGHTQAAAGVAGVIKMVMAMRNGVLPKTLHVDEPTPHVDWTAGHVRLLTEATPWDDETAPRRAGVSSFGISGTNAHVILEEAPREPAAPAPEPSSTRPVLWPLSATSAQALRAQARRLLDVLPDDDGLAPIGLALATTRAHFDHRAVVTGRTRTELVTALTALTDGTSAPGLTQGTARTTGRTAFLFTGQGAQRLGMGRELYETFPVFAKALDEVCAHLDQPLKDVLFGQDGELLNRTEYAQPALFAVETALFRLVESWGVRPEVLAGHSIGEIAAAHVAGVLSLADACALVAARGRLMQALPEGGVMAALQATETEALTLLGDAQDAAIAAVNGPRAVVVSGAEATVTAIVEKLREQGRKTSLLKVSHAFHSPLMEPMLEDFRTVVAGLSFTEPRIPIVSTVTGLAATAEELTSVEYWVEHVRRPVRFADAITTLTTDGITTFLEIGPDAVLTAMAADHTTATCVPLQRRNRPEDREALTALAHLWTHGHPIDWQTLHPATPTSQVDLPTYPFQRRRYWIDPAPEAGDVTAVGQAAAGHPLLGAVVQRAGSDETILTGRVSLRTHPWLADHAIGDTVLVPGTALTELALRAGEHAGTPHVEELTLQEPLVLLPEQSLDLQVVVGAPDGSGARPVTVHSRPHSADALTDESWTQHAQGTLVGRLPAGEAPEAAETETWPPAGSRPIPVDDAYAELASQGYHYGPVFQGLQAAWRLGDDVCAEVALPEEAHGDAGAFGIHPALLDAALHAIDAGRAGETSEDGSGTLLPFAWQGVSLHATGATRLRVRIRRTAEHALSVVATDERGAPVVTIRSLVLRALSGERLRAAGQRPLFTVTWTPADRPGPGSGPADVLTVRPGGGTPDADAWVADAEALLPDVLPAHVVVRCDADPTSSPEAPDGLSAAVRAGAGRVVALLRRWLADERFAGSRVTLVTRRAVAAGRPGEAAGDVPDLAGSAVWGLVRAVREEHPGRVGLVDVDGAPESEDVLPAVLASGEPEAAVRGGTVLLPRLVRVSARGTEADASSAPFGDGTGTVLVTGGTGGLGRVLARHLAASHGVRHLLLLSRRGPAAEGVGELIAELAESGATADVVACDAADPDELAAVLARIPADRPLSGVVHAAGVLDDATLASLTPERFESVLRPKVDAALTLHRLTADAGLSAFVLFSSAAGTLGAAGQGNYAAANAFLDALALHRRAQGLPGLSLAWGLWEAGSGMGDRLSEADLRRMARSGVRALSPDEGLALFDAALSAGPAAVLPMALDTARVRSGGGTDEVPAMLRSLVRAPARRPAAAGAGAEAPGTALAERLAALSEEEQERTLLHLVRSHTAEVLGYARAQDVDPLRGFVESGFDSLTALELRNRLGGASGVRLPSTLIYDHPTPLAAARHLRAELVGATVPAGPSLEAELAALEAAMAGAAPDPDEHARIAARLRSLAARWGAALHPAGEQTPEDDRAELESATADELFDILDGELDVS</sequence>
<dbReference type="SMART" id="SM00827">
    <property type="entry name" value="PKS_AT"/>
    <property type="match status" value="2"/>
</dbReference>
<dbReference type="Pfam" id="PF00550">
    <property type="entry name" value="PP-binding"/>
    <property type="match status" value="2"/>
</dbReference>
<organism evidence="14 15">
    <name type="scientific">Streptomyces mobaraensis (strain ATCC 29032 / DSM 40847 / JCM 4168 / NBRC 13819 / NCIMB 11159 / IPCR 16-22)</name>
    <dbReference type="NCBI Taxonomy" id="1223523"/>
    <lineage>
        <taxon>Bacteria</taxon>
        <taxon>Bacillati</taxon>
        <taxon>Actinomycetota</taxon>
        <taxon>Actinomycetes</taxon>
        <taxon>Kitasatosporales</taxon>
        <taxon>Streptomycetaceae</taxon>
        <taxon>Streptomyces</taxon>
    </lineage>
</organism>
<dbReference type="Pfam" id="PF08990">
    <property type="entry name" value="Docking"/>
    <property type="match status" value="1"/>
</dbReference>
<dbReference type="InterPro" id="IPR016036">
    <property type="entry name" value="Malonyl_transacylase_ACP-bd"/>
</dbReference>
<dbReference type="GO" id="GO:0004312">
    <property type="term" value="F:fatty acid synthase activity"/>
    <property type="evidence" value="ECO:0007669"/>
    <property type="project" value="TreeGrafter"/>
</dbReference>
<dbReference type="PANTHER" id="PTHR43775">
    <property type="entry name" value="FATTY ACID SYNTHASE"/>
    <property type="match status" value="1"/>
</dbReference>
<dbReference type="Gene3D" id="1.10.1200.10">
    <property type="entry name" value="ACP-like"/>
    <property type="match status" value="2"/>
</dbReference>
<dbReference type="Pfam" id="PF14765">
    <property type="entry name" value="PS-DH"/>
    <property type="match status" value="2"/>
</dbReference>
<feature type="domain" description="Carrier" evidence="11">
    <location>
        <begin position="1750"/>
        <end position="1825"/>
    </location>
</feature>
<dbReference type="Gene3D" id="3.40.50.720">
    <property type="entry name" value="NAD(P)-binding Rossmann-like Domain"/>
    <property type="match status" value="2"/>
</dbReference>
<feature type="domain" description="Ketosynthase family 3 (KS3)" evidence="12">
    <location>
        <begin position="40"/>
        <end position="465"/>
    </location>
</feature>
<dbReference type="InterPro" id="IPR042104">
    <property type="entry name" value="PKS_dehydratase_sf"/>
</dbReference>
<dbReference type="InterPro" id="IPR036736">
    <property type="entry name" value="ACP-like_sf"/>
</dbReference>
<dbReference type="SUPFAM" id="SSF55048">
    <property type="entry name" value="Probable ACP-binding domain of malonyl-CoA ACP transacylase"/>
    <property type="match status" value="2"/>
</dbReference>
<comment type="caution">
    <text evidence="14">The sequence shown here is derived from an EMBL/GenBank/DDBJ whole genome shotgun (WGS) entry which is preliminary data.</text>
</comment>
<evidence type="ECO:0000256" key="7">
    <source>
        <dbReference type="ARBA" id="ARBA00023268"/>
    </source>
</evidence>
<keyword evidence="3" id="KW-0596">Phosphopantetheine</keyword>
<reference evidence="14 15" key="1">
    <citation type="journal article" date="2013" name="Genome Announc.">
        <title>Whole-Genome Shotgun Assembly and Analysis of the Genome of Streptomyces mobaraensis DSM 40847, a Strain for Industrial Production of Microbial Transglutaminase.</title>
        <authorList>
            <person name="Yang H."/>
            <person name="He T."/>
            <person name="Wu W."/>
            <person name="Zhu W."/>
            <person name="Lu B."/>
            <person name="Sun W."/>
        </authorList>
    </citation>
    <scope>NUCLEOTIDE SEQUENCE [LARGE SCALE GENOMIC DNA]</scope>
    <source>
        <strain evidence="14 15">DSM 40847</strain>
    </source>
</reference>
<feature type="active site" description="Proton acceptor; for dehydratase activity" evidence="9">
    <location>
        <position position="998"/>
    </location>
</feature>
<dbReference type="SMART" id="SM00823">
    <property type="entry name" value="PKS_PP"/>
    <property type="match status" value="2"/>
</dbReference>
<feature type="domain" description="Ketosynthase family 3 (KS3)" evidence="12">
    <location>
        <begin position="1845"/>
        <end position="2273"/>
    </location>
</feature>
<dbReference type="Pfam" id="PF00698">
    <property type="entry name" value="Acyl_transf_1"/>
    <property type="match status" value="2"/>
</dbReference>
<dbReference type="FunFam" id="1.10.1200.10:FF:000007">
    <property type="entry name" value="Probable polyketide synthase pks17"/>
    <property type="match status" value="2"/>
</dbReference>
<feature type="region of interest" description="N-terminal hotdog fold" evidence="9">
    <location>
        <begin position="2732"/>
        <end position="2859"/>
    </location>
</feature>
<evidence type="ECO:0000256" key="10">
    <source>
        <dbReference type="SAM" id="MobiDB-lite"/>
    </source>
</evidence>
<dbReference type="InterPro" id="IPR009081">
    <property type="entry name" value="PP-bd_ACP"/>
</dbReference>
<dbReference type="InterPro" id="IPR049900">
    <property type="entry name" value="PKS_mFAS_DH"/>
</dbReference>
<feature type="active site" description="Proton donor; for dehydratase activity" evidence="9">
    <location>
        <position position="1174"/>
    </location>
</feature>
<dbReference type="InterPro" id="IPR016035">
    <property type="entry name" value="Acyl_Trfase/lysoPLipase"/>
</dbReference>
<evidence type="ECO:0000256" key="9">
    <source>
        <dbReference type="PROSITE-ProRule" id="PRU01363"/>
    </source>
</evidence>
<keyword evidence="4" id="KW-0597">Phosphoprotein</keyword>
<dbReference type="PROSITE" id="PS50075">
    <property type="entry name" value="CARRIER"/>
    <property type="match status" value="2"/>
</dbReference>
<keyword evidence="8" id="KW-0012">Acyltransferase</keyword>
<dbReference type="PANTHER" id="PTHR43775:SF51">
    <property type="entry name" value="INACTIVE PHENOLPHTHIOCEROL SYNTHESIS POLYKETIDE SYNTHASE TYPE I PKS1-RELATED"/>
    <property type="match status" value="1"/>
</dbReference>
<proteinExistence type="predicted"/>
<dbReference type="Gene3D" id="3.40.366.10">
    <property type="entry name" value="Malonyl-Coenzyme A Acyl Carrier Protein, domain 2"/>
    <property type="match status" value="2"/>
</dbReference>
<dbReference type="eggNOG" id="COG3321">
    <property type="taxonomic scope" value="Bacteria"/>
</dbReference>
<keyword evidence="7" id="KW-0511">Multifunctional enzyme</keyword>
<dbReference type="InterPro" id="IPR014031">
    <property type="entry name" value="Ketoacyl_synth_C"/>
</dbReference>
<protein>
    <submittedName>
        <fullName evidence="14">Beta-ketoacyl synthase</fullName>
    </submittedName>
</protein>
<dbReference type="PROSITE" id="PS00606">
    <property type="entry name" value="KS3_1"/>
    <property type="match status" value="2"/>
</dbReference>
<dbReference type="Pfam" id="PF08659">
    <property type="entry name" value="KR"/>
    <property type="match status" value="2"/>
</dbReference>
<dbReference type="Pfam" id="PF16197">
    <property type="entry name" value="KAsynt_C_assoc"/>
    <property type="match status" value="2"/>
</dbReference>
<feature type="domain" description="Carrier" evidence="11">
    <location>
        <begin position="3507"/>
        <end position="3585"/>
    </location>
</feature>
<dbReference type="CDD" id="cd00833">
    <property type="entry name" value="PKS"/>
    <property type="match status" value="2"/>
</dbReference>
<dbReference type="GO" id="GO:0031177">
    <property type="term" value="F:phosphopantetheine binding"/>
    <property type="evidence" value="ECO:0007669"/>
    <property type="project" value="InterPro"/>
</dbReference>
<dbReference type="CDD" id="cd08956">
    <property type="entry name" value="KR_3_FAS_SDR_x"/>
    <property type="match status" value="2"/>
</dbReference>
<dbReference type="GO" id="GO:0006633">
    <property type="term" value="P:fatty acid biosynthetic process"/>
    <property type="evidence" value="ECO:0007669"/>
    <property type="project" value="InterPro"/>
</dbReference>
<dbReference type="InterPro" id="IPR050091">
    <property type="entry name" value="PKS_NRPS_Biosynth_Enz"/>
</dbReference>
<dbReference type="FunFam" id="3.40.366.10:FF:000002">
    <property type="entry name" value="Probable polyketide synthase 2"/>
    <property type="match status" value="2"/>
</dbReference>
<dbReference type="SMART" id="SM01294">
    <property type="entry name" value="PKS_PP_betabranch"/>
    <property type="match status" value="2"/>
</dbReference>
<evidence type="ECO:0000259" key="11">
    <source>
        <dbReference type="PROSITE" id="PS50075"/>
    </source>
</evidence>
<feature type="region of interest" description="C-terminal hotdog fold" evidence="9">
    <location>
        <begin position="2875"/>
        <end position="3017"/>
    </location>
</feature>
<dbReference type="Gene3D" id="3.10.129.110">
    <property type="entry name" value="Polyketide synthase dehydratase"/>
    <property type="match status" value="2"/>
</dbReference>